<protein>
    <submittedName>
        <fullName evidence="9">Nickel ABC transporter permease</fullName>
    </submittedName>
</protein>
<feature type="domain" description="ABC transmembrane type-1" evidence="8">
    <location>
        <begin position="99"/>
        <end position="300"/>
    </location>
</feature>
<dbReference type="GO" id="GO:0055085">
    <property type="term" value="P:transmembrane transport"/>
    <property type="evidence" value="ECO:0007669"/>
    <property type="project" value="InterPro"/>
</dbReference>
<dbReference type="InterPro" id="IPR035906">
    <property type="entry name" value="MetI-like_sf"/>
</dbReference>
<keyword evidence="6 7" id="KW-0472">Membrane</keyword>
<dbReference type="Gene3D" id="1.10.3720.10">
    <property type="entry name" value="MetI-like"/>
    <property type="match status" value="1"/>
</dbReference>
<comment type="similarity">
    <text evidence="7">Belongs to the binding-protein-dependent transport system permease family.</text>
</comment>
<proteinExistence type="inferred from homology"/>
<feature type="transmembrane region" description="Helical" evidence="7">
    <location>
        <begin position="105"/>
        <end position="126"/>
    </location>
</feature>
<dbReference type="PANTHER" id="PTHR43163">
    <property type="entry name" value="DIPEPTIDE TRANSPORT SYSTEM PERMEASE PROTEIN DPPB-RELATED"/>
    <property type="match status" value="1"/>
</dbReference>
<dbReference type="AlphaFoldDB" id="A0A1Q6R9W5"/>
<feature type="transmembrane region" description="Helical" evidence="7">
    <location>
        <begin position="138"/>
        <end position="159"/>
    </location>
</feature>
<keyword evidence="5 7" id="KW-1133">Transmembrane helix</keyword>
<comment type="caution">
    <text evidence="9">The sequence shown here is derived from an EMBL/GenBank/DDBJ whole genome shotgun (WGS) entry which is preliminary data.</text>
</comment>
<keyword evidence="3" id="KW-1003">Cell membrane</keyword>
<dbReference type="EMBL" id="MNTG01000002">
    <property type="protein sequence ID" value="OLA39184.1"/>
    <property type="molecule type" value="Genomic_DNA"/>
</dbReference>
<keyword evidence="4 7" id="KW-0812">Transmembrane</keyword>
<keyword evidence="2 7" id="KW-0813">Transport</keyword>
<dbReference type="Pfam" id="PF19300">
    <property type="entry name" value="BPD_transp_1_N"/>
    <property type="match status" value="1"/>
</dbReference>
<dbReference type="SUPFAM" id="SSF161098">
    <property type="entry name" value="MetI-like"/>
    <property type="match status" value="1"/>
</dbReference>
<feature type="transmembrane region" description="Helical" evidence="7">
    <location>
        <begin position="9"/>
        <end position="29"/>
    </location>
</feature>
<feature type="transmembrane region" description="Helical" evidence="7">
    <location>
        <begin position="282"/>
        <end position="303"/>
    </location>
</feature>
<gene>
    <name evidence="9" type="ORF">BHW43_02335</name>
</gene>
<dbReference type="InterPro" id="IPR045621">
    <property type="entry name" value="BPD_transp_1_N"/>
</dbReference>
<feature type="transmembrane region" description="Helical" evidence="7">
    <location>
        <begin position="223"/>
        <end position="244"/>
    </location>
</feature>
<dbReference type="Pfam" id="PF00528">
    <property type="entry name" value="BPD_transp_1"/>
    <property type="match status" value="1"/>
</dbReference>
<dbReference type="Proteomes" id="UP000186777">
    <property type="component" value="Unassembled WGS sequence"/>
</dbReference>
<dbReference type="CDD" id="cd06261">
    <property type="entry name" value="TM_PBP2"/>
    <property type="match status" value="1"/>
</dbReference>
<evidence type="ECO:0000256" key="6">
    <source>
        <dbReference type="ARBA" id="ARBA00023136"/>
    </source>
</evidence>
<sequence length="315" mass="34709">MIRYCYRRILLAVPVMIGISLLAFILGLLSPGDPAEFALNQDGLDAPTDAQIAAMREELGLNRPIYVQYFSWFVQVLHGNLGSSYISGKDILHELLLRLPVTVELALLALAIAAVVGIALGTLCAVYKNSWLDDAVQFLTNILLAVPGFWLALLMILLFSETLRLLPTSGSESLRYFIMPALAVSFSTLATVCRYMRSSLLTEFTSQYFLVARVRGISKIKLLFYYAFPNAMLPVIALLGNYLAGILGGSVIAESIFALPGISSMALEAIRFRDYPVLQAYVLFTGWLLVLITLAVDLLMFYLNPKLRGGAEVHD</sequence>
<evidence type="ECO:0000256" key="4">
    <source>
        <dbReference type="ARBA" id="ARBA00022692"/>
    </source>
</evidence>
<evidence type="ECO:0000256" key="1">
    <source>
        <dbReference type="ARBA" id="ARBA00004651"/>
    </source>
</evidence>
<organism evidence="9 10">
    <name type="scientific">Phascolarctobacterium succinatutens</name>
    <dbReference type="NCBI Taxonomy" id="626940"/>
    <lineage>
        <taxon>Bacteria</taxon>
        <taxon>Bacillati</taxon>
        <taxon>Bacillota</taxon>
        <taxon>Negativicutes</taxon>
        <taxon>Acidaminococcales</taxon>
        <taxon>Acidaminococcaceae</taxon>
        <taxon>Phascolarctobacterium</taxon>
    </lineage>
</organism>
<evidence type="ECO:0000259" key="8">
    <source>
        <dbReference type="PROSITE" id="PS50928"/>
    </source>
</evidence>
<dbReference type="RefSeq" id="WP_303679357.1">
    <property type="nucleotide sequence ID" value="NZ_MNTG01000002.1"/>
</dbReference>
<dbReference type="PROSITE" id="PS50928">
    <property type="entry name" value="ABC_TM1"/>
    <property type="match status" value="1"/>
</dbReference>
<dbReference type="GO" id="GO:0005886">
    <property type="term" value="C:plasma membrane"/>
    <property type="evidence" value="ECO:0007669"/>
    <property type="project" value="UniProtKB-SubCell"/>
</dbReference>
<accession>A0A1Q6R9W5</accession>
<dbReference type="PANTHER" id="PTHR43163:SF6">
    <property type="entry name" value="DIPEPTIDE TRANSPORT SYSTEM PERMEASE PROTEIN DPPB-RELATED"/>
    <property type="match status" value="1"/>
</dbReference>
<evidence type="ECO:0000313" key="9">
    <source>
        <dbReference type="EMBL" id="OLA39184.1"/>
    </source>
</evidence>
<reference evidence="9 10" key="1">
    <citation type="journal article" date="2016" name="Nat. Biotechnol.">
        <title>Measurement of bacterial replication rates in microbial communities.</title>
        <authorList>
            <person name="Brown C.T."/>
            <person name="Olm M.R."/>
            <person name="Thomas B.C."/>
            <person name="Banfield J.F."/>
        </authorList>
    </citation>
    <scope>NUCLEOTIDE SEQUENCE [LARGE SCALE GENOMIC DNA]</scope>
    <source>
        <strain evidence="9">46_33</strain>
    </source>
</reference>
<evidence type="ECO:0000313" key="10">
    <source>
        <dbReference type="Proteomes" id="UP000186777"/>
    </source>
</evidence>
<evidence type="ECO:0000256" key="5">
    <source>
        <dbReference type="ARBA" id="ARBA00022989"/>
    </source>
</evidence>
<comment type="subcellular location">
    <subcellularLocation>
        <location evidence="1 7">Cell membrane</location>
        <topology evidence="1 7">Multi-pass membrane protein</topology>
    </subcellularLocation>
</comment>
<evidence type="ECO:0000256" key="2">
    <source>
        <dbReference type="ARBA" id="ARBA00022448"/>
    </source>
</evidence>
<evidence type="ECO:0000256" key="3">
    <source>
        <dbReference type="ARBA" id="ARBA00022475"/>
    </source>
</evidence>
<evidence type="ECO:0000256" key="7">
    <source>
        <dbReference type="RuleBase" id="RU363032"/>
    </source>
</evidence>
<feature type="transmembrane region" description="Helical" evidence="7">
    <location>
        <begin position="174"/>
        <end position="193"/>
    </location>
</feature>
<dbReference type="InterPro" id="IPR000515">
    <property type="entry name" value="MetI-like"/>
</dbReference>
<feature type="transmembrane region" description="Helical" evidence="7">
    <location>
        <begin position="250"/>
        <end position="270"/>
    </location>
</feature>
<dbReference type="STRING" id="626940.BHW43_02335"/>
<name>A0A1Q6R9W5_9FIRM</name>